<feature type="domain" description="UspA" evidence="2">
    <location>
        <begin position="8"/>
        <end position="155"/>
    </location>
</feature>
<keyword evidence="4" id="KW-1185">Reference proteome</keyword>
<dbReference type="PANTHER" id="PTHR46268:SF6">
    <property type="entry name" value="UNIVERSAL STRESS PROTEIN UP12"/>
    <property type="match status" value="1"/>
</dbReference>
<evidence type="ECO:0000256" key="1">
    <source>
        <dbReference type="ARBA" id="ARBA00008791"/>
    </source>
</evidence>
<dbReference type="InterPro" id="IPR006015">
    <property type="entry name" value="Universal_stress_UspA"/>
</dbReference>
<proteinExistence type="inferred from homology"/>
<dbReference type="PANTHER" id="PTHR46268">
    <property type="entry name" value="STRESS RESPONSE PROTEIN NHAX"/>
    <property type="match status" value="1"/>
</dbReference>
<dbReference type="Gene3D" id="3.40.50.620">
    <property type="entry name" value="HUPs"/>
    <property type="match status" value="1"/>
</dbReference>
<evidence type="ECO:0000313" key="3">
    <source>
        <dbReference type="EMBL" id="MCP1677127.1"/>
    </source>
</evidence>
<comment type="similarity">
    <text evidence="1">Belongs to the universal stress protein A family.</text>
</comment>
<dbReference type="InterPro" id="IPR006016">
    <property type="entry name" value="UspA"/>
</dbReference>
<accession>A0AAE3GBA3</accession>
<dbReference type="PRINTS" id="PR01438">
    <property type="entry name" value="UNVRSLSTRESS"/>
</dbReference>
<name>A0AAE3GBA3_9GAMM</name>
<evidence type="ECO:0000259" key="2">
    <source>
        <dbReference type="Pfam" id="PF00582"/>
    </source>
</evidence>
<comment type="caution">
    <text evidence="3">The sequence shown here is derived from an EMBL/GenBank/DDBJ whole genome shotgun (WGS) entry which is preliminary data.</text>
</comment>
<gene>
    <name evidence="3" type="ORF">J2T57_004301</name>
</gene>
<dbReference type="EMBL" id="JALJXV010000013">
    <property type="protein sequence ID" value="MCP1677127.1"/>
    <property type="molecule type" value="Genomic_DNA"/>
</dbReference>
<sequence>MAQLPDILLVPVDGSTNASKAAAYATNLAEKLGCRVRLLFAFAKTPQDMFGVPTEMPNPRELAHFSPEAFERLRDETAQAAFGAARKAMGETGISVEEKIIRGEAGDAIIEHAAGEQSAMIIIGRRGLSRFRELLVGSTTQRVMHHANCPVLVVR</sequence>
<organism evidence="3 4">
    <name type="scientific">Natronocella acetinitrilica</name>
    <dbReference type="NCBI Taxonomy" id="414046"/>
    <lineage>
        <taxon>Bacteria</taxon>
        <taxon>Pseudomonadati</taxon>
        <taxon>Pseudomonadota</taxon>
        <taxon>Gammaproteobacteria</taxon>
        <taxon>Chromatiales</taxon>
        <taxon>Ectothiorhodospiraceae</taxon>
        <taxon>Natronocella</taxon>
    </lineage>
</organism>
<dbReference type="CDD" id="cd00293">
    <property type="entry name" value="USP-like"/>
    <property type="match status" value="1"/>
</dbReference>
<dbReference type="Pfam" id="PF00582">
    <property type="entry name" value="Usp"/>
    <property type="match status" value="1"/>
</dbReference>
<dbReference type="SUPFAM" id="SSF52402">
    <property type="entry name" value="Adenine nucleotide alpha hydrolases-like"/>
    <property type="match status" value="1"/>
</dbReference>
<dbReference type="RefSeq" id="WP_253485254.1">
    <property type="nucleotide sequence ID" value="NZ_JALJXV010000013.1"/>
</dbReference>
<dbReference type="InterPro" id="IPR014729">
    <property type="entry name" value="Rossmann-like_a/b/a_fold"/>
</dbReference>
<dbReference type="Proteomes" id="UP001205843">
    <property type="component" value="Unassembled WGS sequence"/>
</dbReference>
<protein>
    <submittedName>
        <fullName evidence="3">Nucleotide-binding universal stress UspA family protein</fullName>
    </submittedName>
</protein>
<dbReference type="AlphaFoldDB" id="A0AAE3GBA3"/>
<evidence type="ECO:0000313" key="4">
    <source>
        <dbReference type="Proteomes" id="UP001205843"/>
    </source>
</evidence>
<reference evidence="3" key="1">
    <citation type="submission" date="2022-03" db="EMBL/GenBank/DDBJ databases">
        <title>Genomic Encyclopedia of Type Strains, Phase III (KMG-III): the genomes of soil and plant-associated and newly described type strains.</title>
        <authorList>
            <person name="Whitman W."/>
        </authorList>
    </citation>
    <scope>NUCLEOTIDE SEQUENCE</scope>
    <source>
        <strain evidence="3">ANL 6-2</strain>
    </source>
</reference>